<evidence type="ECO:0000313" key="11">
    <source>
        <dbReference type="Proteomes" id="UP000318288"/>
    </source>
</evidence>
<dbReference type="GO" id="GO:0005886">
    <property type="term" value="C:plasma membrane"/>
    <property type="evidence" value="ECO:0007669"/>
    <property type="project" value="UniProtKB-SubCell"/>
</dbReference>
<dbReference type="RefSeq" id="WP_146461491.1">
    <property type="nucleotide sequence ID" value="NZ_SJPW01000007.1"/>
</dbReference>
<dbReference type="GO" id="GO:0008233">
    <property type="term" value="F:peptidase activity"/>
    <property type="evidence" value="ECO:0007669"/>
    <property type="project" value="UniProtKB-KW"/>
</dbReference>
<reference evidence="10 11" key="1">
    <citation type="submission" date="2019-02" db="EMBL/GenBank/DDBJ databases">
        <title>Deep-cultivation of Planctomycetes and their phenomic and genomic characterization uncovers novel biology.</title>
        <authorList>
            <person name="Wiegand S."/>
            <person name="Jogler M."/>
            <person name="Boedeker C."/>
            <person name="Pinto D."/>
            <person name="Vollmers J."/>
            <person name="Rivas-Marin E."/>
            <person name="Kohn T."/>
            <person name="Peeters S.H."/>
            <person name="Heuer A."/>
            <person name="Rast P."/>
            <person name="Oberbeckmann S."/>
            <person name="Bunk B."/>
            <person name="Jeske O."/>
            <person name="Meyerdierks A."/>
            <person name="Storesund J.E."/>
            <person name="Kallscheuer N."/>
            <person name="Luecker S."/>
            <person name="Lage O.M."/>
            <person name="Pohl T."/>
            <person name="Merkel B.J."/>
            <person name="Hornburger P."/>
            <person name="Mueller R.-W."/>
            <person name="Bruemmer F."/>
            <person name="Labrenz M."/>
            <person name="Spormann A.M."/>
            <person name="Op Den Camp H."/>
            <person name="Overmann J."/>
            <person name="Amann R."/>
            <person name="Jetten M.S.M."/>
            <person name="Mascher T."/>
            <person name="Medema M.H."/>
            <person name="Devos D.P."/>
            <person name="Kaster A.-K."/>
            <person name="Ovreas L."/>
            <person name="Rohde M."/>
            <person name="Galperin M.Y."/>
            <person name="Jogler C."/>
        </authorList>
    </citation>
    <scope>NUCLEOTIDE SEQUENCE [LARGE SCALE GENOMIC DNA]</scope>
    <source>
        <strain evidence="10 11">Poly51</strain>
    </source>
</reference>
<name>A0A5C6EFM6_9BACT</name>
<dbReference type="EMBL" id="SJPW01000007">
    <property type="protein sequence ID" value="TWU47578.1"/>
    <property type="molecule type" value="Genomic_DNA"/>
</dbReference>
<dbReference type="AlphaFoldDB" id="A0A5C6EFM6"/>
<dbReference type="Proteomes" id="UP000318288">
    <property type="component" value="Unassembled WGS sequence"/>
</dbReference>
<evidence type="ECO:0000256" key="1">
    <source>
        <dbReference type="ARBA" id="ARBA00004651"/>
    </source>
</evidence>
<feature type="transmembrane region" description="Helical" evidence="9">
    <location>
        <begin position="278"/>
        <end position="301"/>
    </location>
</feature>
<feature type="transmembrane region" description="Helical" evidence="9">
    <location>
        <begin position="236"/>
        <end position="258"/>
    </location>
</feature>
<evidence type="ECO:0000256" key="8">
    <source>
        <dbReference type="SAM" id="MobiDB-lite"/>
    </source>
</evidence>
<sequence>MIEAHSPTRESTEPFAASSASEPLVREESVRAFVLHRRDHAAACFWGAVLSGVLPFLVKYCAAMWNQDLYQYFPFLLAAVFGLAYSRFDHRLSLPNGFWACFAIVLAVGFLVPAAALQSSWLGAIGFILLTYSFLASQTGRDGRSLAYLAIPMLMFLRAPLLATYTVMNRLQLITTDMSSIFLDVAGVLHNQSTNTIELVSKNLFVAEACSGVQSLFTVCFLSLVLLVYRRRSLAVVPVYLVFAFLFAIAGNVIRVTAIALAEEWFRVDITTGFHHEVVGYLCLAIAAGMLVSFDHLIGLVPGLTPRRQQNVAAATPVLGARETNEPAEFSVARSVRDFNRFQLISSGLAIACGLAMVVRYSMSEPDIRPVVATDKVLFEPSPSFLSSVNAPLRVVSHEVNRDAHGNRNARHGMNSDVWTCGIGSQSGQFVLSQPYMGWHELTICYKVQGWKMTSRATVAVAGEREPVVVADFDSEDGVHGCLVFSGVNSNGKLPRTPGHSPYSRVLSPIYPLVMDDFAETSGSAQTLMLQYWMIQPQPFDASAKQAAVDAMVKIRRRIAEDIGQKFQDALSQG</sequence>
<comment type="subcellular location">
    <subcellularLocation>
        <location evidence="1">Cell membrane</location>
        <topology evidence="1">Multi-pass membrane protein</topology>
    </subcellularLocation>
</comment>
<feature type="compositionally biased region" description="Basic and acidic residues" evidence="8">
    <location>
        <begin position="1"/>
        <end position="12"/>
    </location>
</feature>
<dbReference type="InterPro" id="IPR013426">
    <property type="entry name" value="EpsH-like"/>
</dbReference>
<keyword evidence="6 9" id="KW-1133">Transmembrane helix</keyword>
<dbReference type="OrthoDB" id="292749at2"/>
<keyword evidence="3" id="KW-0645">Protease</keyword>
<feature type="transmembrane region" description="Helical" evidence="9">
    <location>
        <begin position="146"/>
        <end position="168"/>
    </location>
</feature>
<feature type="transmembrane region" description="Helical" evidence="9">
    <location>
        <begin position="40"/>
        <end position="57"/>
    </location>
</feature>
<evidence type="ECO:0000256" key="5">
    <source>
        <dbReference type="ARBA" id="ARBA00022801"/>
    </source>
</evidence>
<feature type="transmembrane region" description="Helical" evidence="9">
    <location>
        <begin position="69"/>
        <end position="85"/>
    </location>
</feature>
<evidence type="ECO:0000256" key="9">
    <source>
        <dbReference type="SAM" id="Phobius"/>
    </source>
</evidence>
<dbReference type="GO" id="GO:0006508">
    <property type="term" value="P:proteolysis"/>
    <property type="evidence" value="ECO:0007669"/>
    <property type="project" value="UniProtKB-KW"/>
</dbReference>
<keyword evidence="4 9" id="KW-0812">Transmembrane</keyword>
<accession>A0A5C6EFM6</accession>
<dbReference type="Pfam" id="PF09721">
    <property type="entry name" value="Exosortase_EpsH"/>
    <property type="match status" value="1"/>
</dbReference>
<dbReference type="NCBIfam" id="NF033780">
    <property type="entry name" value="exosort_XrtU_C"/>
    <property type="match status" value="1"/>
</dbReference>
<evidence type="ECO:0000256" key="6">
    <source>
        <dbReference type="ARBA" id="ARBA00022989"/>
    </source>
</evidence>
<evidence type="ECO:0000256" key="3">
    <source>
        <dbReference type="ARBA" id="ARBA00022670"/>
    </source>
</evidence>
<feature type="transmembrane region" description="Helical" evidence="9">
    <location>
        <begin position="121"/>
        <end position="139"/>
    </location>
</feature>
<feature type="transmembrane region" description="Helical" evidence="9">
    <location>
        <begin position="204"/>
        <end position="229"/>
    </location>
</feature>
<keyword evidence="11" id="KW-1185">Reference proteome</keyword>
<feature type="region of interest" description="Disordered" evidence="8">
    <location>
        <begin position="1"/>
        <end position="20"/>
    </location>
</feature>
<dbReference type="NCBIfam" id="TIGR02602">
    <property type="entry name" value="8TM_EpsH"/>
    <property type="match status" value="1"/>
</dbReference>
<organism evidence="10 11">
    <name type="scientific">Rubripirellula tenax</name>
    <dbReference type="NCBI Taxonomy" id="2528015"/>
    <lineage>
        <taxon>Bacteria</taxon>
        <taxon>Pseudomonadati</taxon>
        <taxon>Planctomycetota</taxon>
        <taxon>Planctomycetia</taxon>
        <taxon>Pirellulales</taxon>
        <taxon>Pirellulaceae</taxon>
        <taxon>Rubripirellula</taxon>
    </lineage>
</organism>
<evidence type="ECO:0000256" key="4">
    <source>
        <dbReference type="ARBA" id="ARBA00022692"/>
    </source>
</evidence>
<dbReference type="NCBIfam" id="TIGR04178">
    <property type="entry name" value="exo_archaeo"/>
    <property type="match status" value="1"/>
</dbReference>
<keyword evidence="2" id="KW-1003">Cell membrane</keyword>
<comment type="caution">
    <text evidence="10">The sequence shown here is derived from an EMBL/GenBank/DDBJ whole genome shotgun (WGS) entry which is preliminary data.</text>
</comment>
<gene>
    <name evidence="10" type="ORF">Poly51_53780</name>
</gene>
<keyword evidence="7 9" id="KW-0472">Membrane</keyword>
<keyword evidence="5" id="KW-0378">Hydrolase</keyword>
<evidence type="ECO:0000256" key="7">
    <source>
        <dbReference type="ARBA" id="ARBA00023136"/>
    </source>
</evidence>
<feature type="transmembrane region" description="Helical" evidence="9">
    <location>
        <begin position="344"/>
        <end position="363"/>
    </location>
</feature>
<evidence type="ECO:0000313" key="10">
    <source>
        <dbReference type="EMBL" id="TWU47578.1"/>
    </source>
</evidence>
<protein>
    <submittedName>
        <fullName evidence="10">Transmembrane exosortase</fullName>
    </submittedName>
</protein>
<proteinExistence type="predicted"/>
<evidence type="ECO:0000256" key="2">
    <source>
        <dbReference type="ARBA" id="ARBA00022475"/>
    </source>
</evidence>
<feature type="transmembrane region" description="Helical" evidence="9">
    <location>
        <begin position="97"/>
        <end position="115"/>
    </location>
</feature>
<dbReference type="InterPro" id="IPR026392">
    <property type="entry name" value="Exo/Archaeosortase_dom"/>
</dbReference>
<dbReference type="InterPro" id="IPR019127">
    <property type="entry name" value="Exosortase"/>
</dbReference>